<dbReference type="GO" id="GO:0006364">
    <property type="term" value="P:rRNA processing"/>
    <property type="evidence" value="ECO:0007669"/>
    <property type="project" value="InterPro"/>
</dbReference>
<dbReference type="SMART" id="SM00879">
    <property type="entry name" value="Brix"/>
    <property type="match status" value="1"/>
</dbReference>
<dbReference type="GO" id="GO:0042134">
    <property type="term" value="F:rRNA primary transcript binding"/>
    <property type="evidence" value="ECO:0007669"/>
    <property type="project" value="InterPro"/>
</dbReference>
<feature type="domain" description="Brix" evidence="1">
    <location>
        <begin position="6"/>
        <end position="188"/>
    </location>
</feature>
<dbReference type="AlphaFoldDB" id="A0A7S0LXY5"/>
<evidence type="ECO:0000313" key="2">
    <source>
        <dbReference type="EMBL" id="CAD8623402.1"/>
    </source>
</evidence>
<reference evidence="2" key="1">
    <citation type="submission" date="2021-01" db="EMBL/GenBank/DDBJ databases">
        <authorList>
            <person name="Corre E."/>
            <person name="Pelletier E."/>
            <person name="Niang G."/>
            <person name="Scheremetjew M."/>
            <person name="Finn R."/>
            <person name="Kale V."/>
            <person name="Holt S."/>
            <person name="Cochrane G."/>
            <person name="Meng A."/>
            <person name="Brown T."/>
            <person name="Cohen L."/>
        </authorList>
    </citation>
    <scope>NUCLEOTIDE SEQUENCE</scope>
    <source>
        <strain evidence="2">CCAP979/52</strain>
    </source>
</reference>
<dbReference type="FunFam" id="3.40.50.10480:FF:000001">
    <property type="entry name" value="IMP4, U3 small nucleolar ribonucleoprotein"/>
    <property type="match status" value="1"/>
</dbReference>
<protein>
    <recommendedName>
        <fullName evidence="1">Brix domain-containing protein</fullName>
    </recommendedName>
</protein>
<dbReference type="GO" id="GO:0034457">
    <property type="term" value="C:Mpp10 complex"/>
    <property type="evidence" value="ECO:0007669"/>
    <property type="project" value="UniProtKB-ARBA"/>
</dbReference>
<dbReference type="GO" id="GO:0032040">
    <property type="term" value="C:small-subunit processome"/>
    <property type="evidence" value="ECO:0007669"/>
    <property type="project" value="TreeGrafter"/>
</dbReference>
<dbReference type="PANTHER" id="PTHR22734:SF2">
    <property type="entry name" value="U3 SMALL NUCLEOLAR RIBONUCLEOPROTEIN PROTEIN IMP4"/>
    <property type="match status" value="1"/>
</dbReference>
<gene>
    <name evidence="2" type="ORF">CCUR1050_LOCUS1077</name>
</gene>
<dbReference type="Gene3D" id="3.40.50.10480">
    <property type="entry name" value="Probable brix-domain ribosomal biogenesis protein"/>
    <property type="match status" value="1"/>
</dbReference>
<dbReference type="PROSITE" id="PS50833">
    <property type="entry name" value="BRIX"/>
    <property type="match status" value="1"/>
</dbReference>
<dbReference type="GO" id="GO:0030515">
    <property type="term" value="F:snoRNA binding"/>
    <property type="evidence" value="ECO:0007669"/>
    <property type="project" value="TreeGrafter"/>
</dbReference>
<dbReference type="Pfam" id="PF04427">
    <property type="entry name" value="Brix"/>
    <property type="match status" value="1"/>
</dbReference>
<dbReference type="PANTHER" id="PTHR22734">
    <property type="entry name" value="U3 SMALL NUCLEOLAR RIBONUCLEOPROTEIN PROTEIN IMP4"/>
    <property type="match status" value="1"/>
</dbReference>
<accession>A0A7S0LXY5</accession>
<name>A0A7S0LXY5_9CRYP</name>
<sequence length="211" mass="24258">MCQSNLKIIITTSRNPSSSLLRFTKELKKIFPLSLRVNRGNRFLKSLISFCLTENATDLLLVYENRGNPSSLIISHLPSGPTVFFRLSNIIVNKIGKNEHIPRNFPLIVIENLNSPLGKRLSSIIRNLFPTPCTNSKNVVIFSGKYNVVSCKNYWFERKGNLKSDILIHQFSPSFDLFPYKITLGILFEKKTEVEWSMNSFTNTFKKKSFF</sequence>
<dbReference type="EMBL" id="HBEZ01001822">
    <property type="protein sequence ID" value="CAD8623402.1"/>
    <property type="molecule type" value="Transcribed_RNA"/>
</dbReference>
<evidence type="ECO:0000259" key="1">
    <source>
        <dbReference type="PROSITE" id="PS50833"/>
    </source>
</evidence>
<dbReference type="GO" id="GO:0005654">
    <property type="term" value="C:nucleoplasm"/>
    <property type="evidence" value="ECO:0007669"/>
    <property type="project" value="UniProtKB-ARBA"/>
</dbReference>
<dbReference type="InterPro" id="IPR044281">
    <property type="entry name" value="IMP4/RPF1"/>
</dbReference>
<dbReference type="InterPro" id="IPR007109">
    <property type="entry name" value="Brix"/>
</dbReference>
<organism evidence="2">
    <name type="scientific">Cryptomonas curvata</name>
    <dbReference type="NCBI Taxonomy" id="233186"/>
    <lineage>
        <taxon>Eukaryota</taxon>
        <taxon>Cryptophyceae</taxon>
        <taxon>Cryptomonadales</taxon>
        <taxon>Cryptomonadaceae</taxon>
        <taxon>Cryptomonas</taxon>
    </lineage>
</organism>
<proteinExistence type="predicted"/>
<dbReference type="SUPFAM" id="SSF52954">
    <property type="entry name" value="Class II aaRS ABD-related"/>
    <property type="match status" value="1"/>
</dbReference>
<dbReference type="GO" id="GO:0042274">
    <property type="term" value="P:ribosomal small subunit biogenesis"/>
    <property type="evidence" value="ECO:0007669"/>
    <property type="project" value="UniProtKB-ARBA"/>
</dbReference>